<name>A0A1M7UFK7_9BRAD</name>
<keyword evidence="2" id="KW-1185">Reference proteome</keyword>
<reference evidence="2" key="1">
    <citation type="submission" date="2016-11" db="EMBL/GenBank/DDBJ databases">
        <authorList>
            <person name="Varghese N."/>
            <person name="Submissions S."/>
        </authorList>
    </citation>
    <scope>NUCLEOTIDE SEQUENCE [LARGE SCALE GENOMIC DNA]</scope>
    <source>
        <strain evidence="2">GAS401</strain>
    </source>
</reference>
<dbReference type="Proteomes" id="UP000184096">
    <property type="component" value="Chromosome I"/>
</dbReference>
<evidence type="ECO:0000313" key="2">
    <source>
        <dbReference type="Proteomes" id="UP000184096"/>
    </source>
</evidence>
<dbReference type="EMBL" id="LT670849">
    <property type="protein sequence ID" value="SHN81811.1"/>
    <property type="molecule type" value="Genomic_DNA"/>
</dbReference>
<dbReference type="RefSeq" id="WP_072821746.1">
    <property type="nucleotide sequence ID" value="NZ_LT670849.1"/>
</dbReference>
<dbReference type="AlphaFoldDB" id="A0A1M7UFK7"/>
<protein>
    <submittedName>
        <fullName evidence="1">Uncharacterized protein</fullName>
    </submittedName>
</protein>
<sequence>MLVTEEDAVMKRWCPMVRLRLDPKQFAFNRVNAGPRARIRNMLYRMFFPRLHHEMRGHFYRCQGAGCMMWRWEANAPRAPELRKGYCGLAGTPLTLG</sequence>
<proteinExistence type="predicted"/>
<gene>
    <name evidence="1" type="ORF">SAMN05444170_4913</name>
</gene>
<accession>A0A1M7UFK7</accession>
<organism evidence="1 2">
    <name type="scientific">Bradyrhizobium erythrophlei</name>
    <dbReference type="NCBI Taxonomy" id="1437360"/>
    <lineage>
        <taxon>Bacteria</taxon>
        <taxon>Pseudomonadati</taxon>
        <taxon>Pseudomonadota</taxon>
        <taxon>Alphaproteobacteria</taxon>
        <taxon>Hyphomicrobiales</taxon>
        <taxon>Nitrobacteraceae</taxon>
        <taxon>Bradyrhizobium</taxon>
    </lineage>
</organism>
<evidence type="ECO:0000313" key="1">
    <source>
        <dbReference type="EMBL" id="SHN81811.1"/>
    </source>
</evidence>